<keyword evidence="2" id="KW-0830">Ubiquinone</keyword>
<evidence type="ECO:0000313" key="2">
    <source>
        <dbReference type="EMBL" id="KXF82611.1"/>
    </source>
</evidence>
<dbReference type="EMBL" id="LNTY01000018">
    <property type="protein sequence ID" value="KXF82611.1"/>
    <property type="molecule type" value="Genomic_DNA"/>
</dbReference>
<organism evidence="2 3">
    <name type="scientific">Enterovibrio coralii</name>
    <dbReference type="NCBI Taxonomy" id="294935"/>
    <lineage>
        <taxon>Bacteria</taxon>
        <taxon>Pseudomonadati</taxon>
        <taxon>Pseudomonadota</taxon>
        <taxon>Gammaproteobacteria</taxon>
        <taxon>Vibrionales</taxon>
        <taxon>Vibrionaceae</taxon>
        <taxon>Enterovibrio</taxon>
    </lineage>
</organism>
<dbReference type="OrthoDB" id="323463at2"/>
<sequence>MLLDHKNVLGLLRYPCCGTENKRANLTSEESLTATSHVDDFPILICSEHQSGVGESFSPHTSAIQRVQYNGIFRNLRRLVCPPPFVTRKNVSLLLEQLFAHSDTPRVLIVGGATIGEGMEPFYDDSNIELVSFDIYRTPYVQFIADAHCIPLKDNSFDAVIVQAVLEHVFYPERVIAEVSRVLKPDGLVYAETPFLQQVHEGAYDFTRYTESGHRLLFRHFHLIKSGACSGAGTQLLWALEGFFTGLFRTKYAGKVVKVLLFWIMFFDFIIPESYNIDAANGVYFLGSKSSSLLSESEIISHYKGAQ</sequence>
<dbReference type="Pfam" id="PF08241">
    <property type="entry name" value="Methyltransf_11"/>
    <property type="match status" value="1"/>
</dbReference>
<dbReference type="RefSeq" id="WP_067412937.1">
    <property type="nucleotide sequence ID" value="NZ_LNTY01000018.1"/>
</dbReference>
<dbReference type="InterPro" id="IPR029063">
    <property type="entry name" value="SAM-dependent_MTases_sf"/>
</dbReference>
<dbReference type="Proteomes" id="UP000070529">
    <property type="component" value="Unassembled WGS sequence"/>
</dbReference>
<evidence type="ECO:0000313" key="3">
    <source>
        <dbReference type="Proteomes" id="UP000070529"/>
    </source>
</evidence>
<evidence type="ECO:0000259" key="1">
    <source>
        <dbReference type="Pfam" id="PF08241"/>
    </source>
</evidence>
<protein>
    <submittedName>
        <fullName evidence="2">Ubiquinone/menaquinone biosynthesis protein</fullName>
    </submittedName>
</protein>
<comment type="caution">
    <text evidence="2">The sequence shown here is derived from an EMBL/GenBank/DDBJ whole genome shotgun (WGS) entry which is preliminary data.</text>
</comment>
<dbReference type="Gene3D" id="3.40.50.150">
    <property type="entry name" value="Vaccinia Virus protein VP39"/>
    <property type="match status" value="1"/>
</dbReference>
<dbReference type="InterPro" id="IPR013216">
    <property type="entry name" value="Methyltransf_11"/>
</dbReference>
<dbReference type="AlphaFoldDB" id="A0A135IAX8"/>
<feature type="domain" description="Methyltransferase type 11" evidence="1">
    <location>
        <begin position="144"/>
        <end position="190"/>
    </location>
</feature>
<name>A0A135IAX8_9GAMM</name>
<dbReference type="GO" id="GO:0008757">
    <property type="term" value="F:S-adenosylmethionine-dependent methyltransferase activity"/>
    <property type="evidence" value="ECO:0007669"/>
    <property type="project" value="InterPro"/>
</dbReference>
<dbReference type="STRING" id="294935.ATN88_21345"/>
<dbReference type="SUPFAM" id="SSF53335">
    <property type="entry name" value="S-adenosyl-L-methionine-dependent methyltransferases"/>
    <property type="match status" value="1"/>
</dbReference>
<gene>
    <name evidence="2" type="ORF">ATN88_21345</name>
</gene>
<accession>A0A135IAX8</accession>
<reference evidence="2 3" key="1">
    <citation type="submission" date="2015-11" db="EMBL/GenBank/DDBJ databases">
        <title>Genomic Taxonomy of the Vibrionaceae.</title>
        <authorList>
            <person name="Gomez-Gil B."/>
            <person name="Enciso-Ibarra J."/>
        </authorList>
    </citation>
    <scope>NUCLEOTIDE SEQUENCE [LARGE SCALE GENOMIC DNA]</scope>
    <source>
        <strain evidence="2 3">CAIM 912</strain>
    </source>
</reference>
<proteinExistence type="predicted"/>
<dbReference type="CDD" id="cd02440">
    <property type="entry name" value="AdoMet_MTases"/>
    <property type="match status" value="1"/>
</dbReference>
<keyword evidence="3" id="KW-1185">Reference proteome</keyword>